<name>A0AAQ4F4E7_AMBAM</name>
<evidence type="ECO:0000313" key="1">
    <source>
        <dbReference type="EMBL" id="KAK8781615.1"/>
    </source>
</evidence>
<keyword evidence="2" id="KW-1185">Reference proteome</keyword>
<dbReference type="AlphaFoldDB" id="A0AAQ4F4E7"/>
<dbReference type="EMBL" id="JARKHS020007497">
    <property type="protein sequence ID" value="KAK8781615.1"/>
    <property type="molecule type" value="Genomic_DNA"/>
</dbReference>
<dbReference type="Proteomes" id="UP001321473">
    <property type="component" value="Unassembled WGS sequence"/>
</dbReference>
<evidence type="ECO:0000313" key="2">
    <source>
        <dbReference type="Proteomes" id="UP001321473"/>
    </source>
</evidence>
<gene>
    <name evidence="1" type="ORF">V5799_017044</name>
</gene>
<organism evidence="1 2">
    <name type="scientific">Amblyomma americanum</name>
    <name type="common">Lone star tick</name>
    <dbReference type="NCBI Taxonomy" id="6943"/>
    <lineage>
        <taxon>Eukaryota</taxon>
        <taxon>Metazoa</taxon>
        <taxon>Ecdysozoa</taxon>
        <taxon>Arthropoda</taxon>
        <taxon>Chelicerata</taxon>
        <taxon>Arachnida</taxon>
        <taxon>Acari</taxon>
        <taxon>Parasitiformes</taxon>
        <taxon>Ixodida</taxon>
        <taxon>Ixodoidea</taxon>
        <taxon>Ixodidae</taxon>
        <taxon>Amblyomminae</taxon>
        <taxon>Amblyomma</taxon>
    </lineage>
</organism>
<sequence>MKKHRPTSMLQHPRPLCDPSLVPYSQPLVGESLVAYDHSCASCVDSACVPVLFGAPDDFLLFVKAPERYKNFTRMNHAIGRLSNHKEPVPDSQEEQAAQLVKTTVNIGHYVTVVRSRGVLLNATTLQHPTELEASAGFMDGKKGLNGCGSLSVMARHFSRVQVSPRKRSFAGLPDGAAVIPGPMGYHRPTFELQQPWSPYDASLALYAQLVPRKCLAAYDEPCASGSVVAGVIAIVGAARNILPFVTAIERRYNFTHLSAVIDRISKYKNTTLDSKEDDGDREELVKSRPQVGHQAIVACDRGISELVAHRHHYPDGKCDRLVPLLILHCALIHFLHLTAELFLEAPYVFVTPGFTTIEDTVETAVYLEAIVEYCAGVFRLTKTLGPDARGLLTTPASCVTEGAQGLMDRLQHLSDSSSHLPHNAPY</sequence>
<accession>A0AAQ4F4E7</accession>
<protein>
    <submittedName>
        <fullName evidence="1">Uncharacterized protein</fullName>
    </submittedName>
</protein>
<reference evidence="1 2" key="1">
    <citation type="journal article" date="2023" name="Arcadia Sci">
        <title>De novo assembly of a long-read Amblyomma americanum tick genome.</title>
        <authorList>
            <person name="Chou S."/>
            <person name="Poskanzer K.E."/>
            <person name="Rollins M."/>
            <person name="Thuy-Boun P.S."/>
        </authorList>
    </citation>
    <scope>NUCLEOTIDE SEQUENCE [LARGE SCALE GENOMIC DNA]</scope>
    <source>
        <strain evidence="1">F_SG_1</strain>
        <tissue evidence="1">Salivary glands</tissue>
    </source>
</reference>
<proteinExistence type="predicted"/>
<comment type="caution">
    <text evidence="1">The sequence shown here is derived from an EMBL/GenBank/DDBJ whole genome shotgun (WGS) entry which is preliminary data.</text>
</comment>